<gene>
    <name evidence="1" type="ORF">PoB_005520800</name>
</gene>
<dbReference type="EMBL" id="BLXT01006082">
    <property type="protein sequence ID" value="GFO28703.1"/>
    <property type="molecule type" value="Genomic_DNA"/>
</dbReference>
<evidence type="ECO:0000313" key="1">
    <source>
        <dbReference type="EMBL" id="GFO28703.1"/>
    </source>
</evidence>
<proteinExistence type="predicted"/>
<protein>
    <submittedName>
        <fullName evidence="1">Uncharacterized protein</fullName>
    </submittedName>
</protein>
<dbReference type="AlphaFoldDB" id="A0AAV4CA02"/>
<organism evidence="1 2">
    <name type="scientific">Plakobranchus ocellatus</name>
    <dbReference type="NCBI Taxonomy" id="259542"/>
    <lineage>
        <taxon>Eukaryota</taxon>
        <taxon>Metazoa</taxon>
        <taxon>Spiralia</taxon>
        <taxon>Lophotrochozoa</taxon>
        <taxon>Mollusca</taxon>
        <taxon>Gastropoda</taxon>
        <taxon>Heterobranchia</taxon>
        <taxon>Euthyneura</taxon>
        <taxon>Panpulmonata</taxon>
        <taxon>Sacoglossa</taxon>
        <taxon>Placobranchoidea</taxon>
        <taxon>Plakobranchidae</taxon>
        <taxon>Plakobranchus</taxon>
    </lineage>
</organism>
<reference evidence="1 2" key="1">
    <citation type="journal article" date="2021" name="Elife">
        <title>Chloroplast acquisition without the gene transfer in kleptoplastic sea slugs, Plakobranchus ocellatus.</title>
        <authorList>
            <person name="Maeda T."/>
            <person name="Takahashi S."/>
            <person name="Yoshida T."/>
            <person name="Shimamura S."/>
            <person name="Takaki Y."/>
            <person name="Nagai Y."/>
            <person name="Toyoda A."/>
            <person name="Suzuki Y."/>
            <person name="Arimoto A."/>
            <person name="Ishii H."/>
            <person name="Satoh N."/>
            <person name="Nishiyama T."/>
            <person name="Hasebe M."/>
            <person name="Maruyama T."/>
            <person name="Minagawa J."/>
            <person name="Obokata J."/>
            <person name="Shigenobu S."/>
        </authorList>
    </citation>
    <scope>NUCLEOTIDE SEQUENCE [LARGE SCALE GENOMIC DNA]</scope>
</reference>
<dbReference type="Proteomes" id="UP000735302">
    <property type="component" value="Unassembled WGS sequence"/>
</dbReference>
<comment type="caution">
    <text evidence="1">The sequence shown here is derived from an EMBL/GenBank/DDBJ whole genome shotgun (WGS) entry which is preliminary data.</text>
</comment>
<evidence type="ECO:0000313" key="2">
    <source>
        <dbReference type="Proteomes" id="UP000735302"/>
    </source>
</evidence>
<sequence length="95" mass="10848">MSLANAPQSTPADRKLAVTFCSYYFLHRAAINKDGTWTSGKGTLLKHACIRTVVYKRATPDGTGLHKYKEEEESKRQRWGRIYRQGRSLRDGETD</sequence>
<accession>A0AAV4CA02</accession>
<name>A0AAV4CA02_9GAST</name>
<keyword evidence="2" id="KW-1185">Reference proteome</keyword>